<dbReference type="InterPro" id="IPR029060">
    <property type="entry name" value="PIN-like_dom_sf"/>
</dbReference>
<proteinExistence type="predicted"/>
<dbReference type="EMBL" id="JABSNP010000004">
    <property type="protein sequence ID" value="NRT18253.1"/>
    <property type="molecule type" value="Genomic_DNA"/>
</dbReference>
<protein>
    <submittedName>
        <fullName evidence="2">Nucleic acid-binding protein</fullName>
    </submittedName>
</protein>
<keyword evidence="3" id="KW-1185">Reference proteome</keyword>
<reference evidence="2 3" key="1">
    <citation type="submission" date="2020-05" db="EMBL/GenBank/DDBJ databases">
        <title>Genomic Encyclopedia of Type Strains, Phase IV (KMG-V): Genome sequencing to study the core and pangenomes of soil and plant-associated prokaryotes.</title>
        <authorList>
            <person name="Whitman W."/>
        </authorList>
    </citation>
    <scope>NUCLEOTIDE SEQUENCE [LARGE SCALE GENOMIC DNA]</scope>
    <source>
        <strain evidence="2 3">9A</strain>
    </source>
</reference>
<gene>
    <name evidence="2" type="ORF">HNP98_001070</name>
</gene>
<evidence type="ECO:0000313" key="3">
    <source>
        <dbReference type="Proteomes" id="UP000779507"/>
    </source>
</evidence>
<sequence length="138" mass="15075">MRHFFLDTNVIIDFLTHRGVFAVAAAELFQASVEGRVILYVASLSFSHIYYTLRKDNTPAERTDKLVKLSALVQIIAVDSNTIRQSLAAGFTDFEDALQSFAAASVPAIEAIVTRDPKGFRGSSLRVLTPAEAVTEAL</sequence>
<evidence type="ECO:0000313" key="2">
    <source>
        <dbReference type="EMBL" id="NRT18253.1"/>
    </source>
</evidence>
<dbReference type="SUPFAM" id="SSF88723">
    <property type="entry name" value="PIN domain-like"/>
    <property type="match status" value="1"/>
</dbReference>
<dbReference type="Proteomes" id="UP000779507">
    <property type="component" value="Unassembled WGS sequence"/>
</dbReference>
<evidence type="ECO:0000259" key="1">
    <source>
        <dbReference type="Pfam" id="PF13470"/>
    </source>
</evidence>
<feature type="domain" description="PIN" evidence="1">
    <location>
        <begin position="5"/>
        <end position="116"/>
    </location>
</feature>
<dbReference type="Gene3D" id="3.40.50.1010">
    <property type="entry name" value="5'-nuclease"/>
    <property type="match status" value="1"/>
</dbReference>
<comment type="caution">
    <text evidence="2">The sequence shown here is derived from an EMBL/GenBank/DDBJ whole genome shotgun (WGS) entry which is preliminary data.</text>
</comment>
<accession>A0ABX2FM69</accession>
<dbReference type="InterPro" id="IPR002716">
    <property type="entry name" value="PIN_dom"/>
</dbReference>
<organism evidence="2 3">
    <name type="scientific">Hymenobacter caeli</name>
    <dbReference type="NCBI Taxonomy" id="2735894"/>
    <lineage>
        <taxon>Bacteria</taxon>
        <taxon>Pseudomonadati</taxon>
        <taxon>Bacteroidota</taxon>
        <taxon>Cytophagia</taxon>
        <taxon>Cytophagales</taxon>
        <taxon>Hymenobacteraceae</taxon>
        <taxon>Hymenobacter</taxon>
    </lineage>
</organism>
<dbReference type="RefSeq" id="WP_173809010.1">
    <property type="nucleotide sequence ID" value="NZ_JABSNP010000004.1"/>
</dbReference>
<name>A0ABX2FM69_9BACT</name>
<dbReference type="Pfam" id="PF13470">
    <property type="entry name" value="PIN_3"/>
    <property type="match status" value="1"/>
</dbReference>